<name>A0A915JGM3_ROMCU</name>
<dbReference type="WBParaSite" id="nRc.2.0.1.t25227-RA">
    <property type="protein sequence ID" value="nRc.2.0.1.t25227-RA"/>
    <property type="gene ID" value="nRc.2.0.1.g25227"/>
</dbReference>
<proteinExistence type="predicted"/>
<evidence type="ECO:0000313" key="2">
    <source>
        <dbReference type="Proteomes" id="UP000887565"/>
    </source>
</evidence>
<reference evidence="3" key="1">
    <citation type="submission" date="2022-11" db="UniProtKB">
        <authorList>
            <consortium name="WormBaseParasite"/>
        </authorList>
    </citation>
    <scope>IDENTIFICATION</scope>
</reference>
<feature type="region of interest" description="Disordered" evidence="1">
    <location>
        <begin position="41"/>
        <end position="61"/>
    </location>
</feature>
<evidence type="ECO:0000313" key="3">
    <source>
        <dbReference type="WBParaSite" id="nRc.2.0.1.t25227-RA"/>
    </source>
</evidence>
<sequence>MCKTMLNLPLCDLGNKRKNESSLMADESQRVKFLRISIGRPPWQPRPAGATEQSTKNCGDNSKLPDILWSICH</sequence>
<feature type="compositionally biased region" description="Polar residues" evidence="1">
    <location>
        <begin position="51"/>
        <end position="60"/>
    </location>
</feature>
<organism evidence="2 3">
    <name type="scientific">Romanomermis culicivorax</name>
    <name type="common">Nematode worm</name>
    <dbReference type="NCBI Taxonomy" id="13658"/>
    <lineage>
        <taxon>Eukaryota</taxon>
        <taxon>Metazoa</taxon>
        <taxon>Ecdysozoa</taxon>
        <taxon>Nematoda</taxon>
        <taxon>Enoplea</taxon>
        <taxon>Dorylaimia</taxon>
        <taxon>Mermithida</taxon>
        <taxon>Mermithoidea</taxon>
        <taxon>Mermithidae</taxon>
        <taxon>Romanomermis</taxon>
    </lineage>
</organism>
<keyword evidence="2" id="KW-1185">Reference proteome</keyword>
<dbReference type="Proteomes" id="UP000887565">
    <property type="component" value="Unplaced"/>
</dbReference>
<accession>A0A915JGM3</accession>
<protein>
    <submittedName>
        <fullName evidence="3">Uncharacterized protein</fullName>
    </submittedName>
</protein>
<dbReference type="AlphaFoldDB" id="A0A915JGM3"/>
<evidence type="ECO:0000256" key="1">
    <source>
        <dbReference type="SAM" id="MobiDB-lite"/>
    </source>
</evidence>